<organism evidence="2">
    <name type="scientific">Hexamita inflata</name>
    <dbReference type="NCBI Taxonomy" id="28002"/>
    <lineage>
        <taxon>Eukaryota</taxon>
        <taxon>Metamonada</taxon>
        <taxon>Diplomonadida</taxon>
        <taxon>Hexamitidae</taxon>
        <taxon>Hexamitinae</taxon>
        <taxon>Hexamita</taxon>
    </lineage>
</organism>
<gene>
    <name evidence="3" type="ORF">HINF_LOCUS31244</name>
    <name evidence="2" type="ORF">HINF_LOCUS38541</name>
</gene>
<name>A0AA86Q2N4_9EUKA</name>
<reference evidence="2" key="1">
    <citation type="submission" date="2023-06" db="EMBL/GenBank/DDBJ databases">
        <authorList>
            <person name="Kurt Z."/>
        </authorList>
    </citation>
    <scope>NUCLEOTIDE SEQUENCE</scope>
</reference>
<reference evidence="3 4" key="2">
    <citation type="submission" date="2024-07" db="EMBL/GenBank/DDBJ databases">
        <authorList>
            <person name="Akdeniz Z."/>
        </authorList>
    </citation>
    <scope>NUCLEOTIDE SEQUENCE [LARGE SCALE GENOMIC DNA]</scope>
</reference>
<dbReference type="EMBL" id="CAXDID020000104">
    <property type="protein sequence ID" value="CAL6027270.1"/>
    <property type="molecule type" value="Genomic_DNA"/>
</dbReference>
<dbReference type="EMBL" id="CATOUU010000819">
    <property type="protein sequence ID" value="CAI9950896.1"/>
    <property type="molecule type" value="Genomic_DNA"/>
</dbReference>
<dbReference type="CDD" id="cd19941">
    <property type="entry name" value="TIL"/>
    <property type="match status" value="1"/>
</dbReference>
<evidence type="ECO:0000256" key="1">
    <source>
        <dbReference type="SAM" id="Coils"/>
    </source>
</evidence>
<evidence type="ECO:0000313" key="2">
    <source>
        <dbReference type="EMBL" id="CAI9950896.1"/>
    </source>
</evidence>
<keyword evidence="1" id="KW-0175">Coiled coil</keyword>
<evidence type="ECO:0000313" key="3">
    <source>
        <dbReference type="EMBL" id="CAL6027270.1"/>
    </source>
</evidence>
<feature type="coiled-coil region" evidence="1">
    <location>
        <begin position="382"/>
        <end position="427"/>
    </location>
</feature>
<sequence length="662" mass="73616">MMNQCQKILEVDGKQYSYCNKQQRLNQHNINTSISILQNSANIFINTKYTTQTLLKIDLYSINVFAVFGFADNNHTINNGLINVSLNVNVSQAALICMQCQLSISDSQLVFIANGQLLSAVTLKVLSEMKLINTSVQYRFSSLQAAGLVSQISLSSITISLVDVNLNGYNSEQSQLNGYFVSKLISTILVNVVSLKLCMDEDDAVGSGAMYLQVNGDITPSCQDSCSPASFYAYGICVSKLLNGKKMVNSTLLCVDPFQFDGQITECVCKEGYILNESYCVPIVISFTNLDTTMHILNDNTNQVIELHKQYLEKMIIGNVSLYDEYLFNNISDLNCSLFQKLTDAEANLNYNISQFQLQTKNDISDVQTTIDNNKIIVENKITQMNFNVQQLQNDQQKLQLDLALYNQTLSDKMKNLQIQANQIDAEIISLVSQTSNQYNQQETQLSILDLNLVQNISDLNTTIQGQIHVLNQADSMIQNSLSALQTQYSSYSAASTLNNTNQQTQINSLQSTVSAHQTQLSQITSDISQVNTTSTGQINSLKTQINYISNSITALDSKLYSLYSSQYAQFTSLNSDLQATNNNLDNLNTSISQLNFASLINQEAVYRQTNDNSIQSQINNAMNENQNTNVMIQAVQAAILKQINDFNVYAAATYATKAQLI</sequence>
<protein>
    <submittedName>
        <fullName evidence="3">Hypothetical_protein</fullName>
    </submittedName>
</protein>
<accession>A0AA86Q2N4</accession>
<proteinExistence type="predicted"/>
<evidence type="ECO:0000313" key="4">
    <source>
        <dbReference type="Proteomes" id="UP001642409"/>
    </source>
</evidence>
<dbReference type="AlphaFoldDB" id="A0AA86Q2N4"/>
<keyword evidence="4" id="KW-1185">Reference proteome</keyword>
<comment type="caution">
    <text evidence="2">The sequence shown here is derived from an EMBL/GenBank/DDBJ whole genome shotgun (WGS) entry which is preliminary data.</text>
</comment>
<dbReference type="Proteomes" id="UP001642409">
    <property type="component" value="Unassembled WGS sequence"/>
</dbReference>